<proteinExistence type="predicted"/>
<feature type="domain" description="TPR repeat" evidence="2">
    <location>
        <begin position="202"/>
        <end position="438"/>
    </location>
</feature>
<comment type="caution">
    <text evidence="3">The sequence shown here is derived from an EMBL/GenBank/DDBJ whole genome shotgun (WGS) entry which is preliminary data.</text>
</comment>
<evidence type="ECO:0000256" key="1">
    <source>
        <dbReference type="SAM" id="MobiDB-lite"/>
    </source>
</evidence>
<name>A0A7W7RMD2_9ACTN</name>
<dbReference type="Pfam" id="PF23275">
    <property type="entry name" value="TPR_23"/>
    <property type="match status" value="1"/>
</dbReference>
<feature type="region of interest" description="Disordered" evidence="1">
    <location>
        <begin position="350"/>
        <end position="371"/>
    </location>
</feature>
<feature type="region of interest" description="Disordered" evidence="1">
    <location>
        <begin position="78"/>
        <end position="107"/>
    </location>
</feature>
<sequence length="816" mass="89986">MERITGKSGDLKELFNDSATEFSDLVADDLKSVAEENHGAWKKSLLACEVARAVMDKWADDVEWYRNQIANLQEDWDSGISAGRGTSESEREEKKEEKAEELNEKANEKWRELKRRADENSEMLEDGPSGDLTPLFDAGVLGWSAHNLTGESKNIPANRERAEKYARDLEPYLNGDKEPDEKYHEMVAFLASMNNRAIDQKDQGNKLSYQEINFLEALYENLDDPDSDYATSLLGISEKLDGDKSDLSKDDKEDLLSALGGNILALSDEDLGGGYSRLPDGVQQVTEGPDSYSQSSAYGGESSDGYEYTRWLENAEGLGGLLSHAPKVDGEPMEGGTDFSAHLTTTVGHVADESSKGSYDSPGSDEVKGGRDGAVLGSLLDASTVNKDANLMVLTGQDDSSEYTHPQFGDVDPSGTLGGLFTYEWPDDGKSVRGLTDWIADDASSEDKAVRQRAGDAAAGLIEHTTTNEMFNHLTDTGVEVGDDKDAAFTQFNPEIGESLTNIFFAHIDDFGRDYDGGYEYKSGDTPDDDKLLLDSRGRAHYLQYLVADENSAENVVGAVELHNLNAIDDYINNEATADGDGDRNGRLKGLLDSAISNEIMGRLEDSEIAHKEEEELKKKGMEKAADLALGNVPGWNLYGSEVKGYVGDILASRPGDGQPEPISGNLENARDILDNSASSNSLETRLVALNALEERGDIDAEDVSPELRDENGIVRSLNQLPQEDWGDISSTAGDDLESVWVRLPHLDPEGRFYYEDINEVPHGDDRYYNNGREYVDRYADKYWDGYTDYIDKHRSNTWDDYQDFAEGKDINGLPR</sequence>
<dbReference type="EMBL" id="JACHJT010000001">
    <property type="protein sequence ID" value="MBB4934238.1"/>
    <property type="molecule type" value="Genomic_DNA"/>
</dbReference>
<keyword evidence="4" id="KW-1185">Reference proteome</keyword>
<evidence type="ECO:0000259" key="2">
    <source>
        <dbReference type="Pfam" id="PF23275"/>
    </source>
</evidence>
<feature type="compositionally biased region" description="Polar residues" evidence="1">
    <location>
        <begin position="283"/>
        <end position="297"/>
    </location>
</feature>
<dbReference type="RefSeq" id="WP_184582171.1">
    <property type="nucleotide sequence ID" value="NZ_JACHJT010000001.1"/>
</dbReference>
<evidence type="ECO:0000313" key="4">
    <source>
        <dbReference type="Proteomes" id="UP000523007"/>
    </source>
</evidence>
<reference evidence="3 4" key="1">
    <citation type="submission" date="2020-08" db="EMBL/GenBank/DDBJ databases">
        <title>Sequencing the genomes of 1000 actinobacteria strains.</title>
        <authorList>
            <person name="Klenk H.-P."/>
        </authorList>
    </citation>
    <scope>NUCLEOTIDE SEQUENCE [LARGE SCALE GENOMIC DNA]</scope>
    <source>
        <strain evidence="3 4">DSM 102030</strain>
    </source>
</reference>
<accession>A0A7W7RMD2</accession>
<evidence type="ECO:0000313" key="3">
    <source>
        <dbReference type="EMBL" id="MBB4934238.1"/>
    </source>
</evidence>
<dbReference type="AlphaFoldDB" id="A0A7W7RMD2"/>
<dbReference type="InterPro" id="IPR057037">
    <property type="entry name" value="TPR_rep_actino"/>
</dbReference>
<protein>
    <recommendedName>
        <fullName evidence="2">TPR repeat domain-containing protein</fullName>
    </recommendedName>
</protein>
<gene>
    <name evidence="3" type="ORF">F4561_005058</name>
</gene>
<feature type="region of interest" description="Disordered" evidence="1">
    <location>
        <begin position="276"/>
        <end position="304"/>
    </location>
</feature>
<feature type="compositionally biased region" description="Basic and acidic residues" evidence="1">
    <location>
        <begin position="87"/>
        <end position="107"/>
    </location>
</feature>
<organism evidence="3 4">
    <name type="scientific">Lipingzhangella halophila</name>
    <dbReference type="NCBI Taxonomy" id="1783352"/>
    <lineage>
        <taxon>Bacteria</taxon>
        <taxon>Bacillati</taxon>
        <taxon>Actinomycetota</taxon>
        <taxon>Actinomycetes</taxon>
        <taxon>Streptosporangiales</taxon>
        <taxon>Nocardiopsidaceae</taxon>
        <taxon>Lipingzhangella</taxon>
    </lineage>
</organism>
<dbReference type="Proteomes" id="UP000523007">
    <property type="component" value="Unassembled WGS sequence"/>
</dbReference>